<evidence type="ECO:0000256" key="2">
    <source>
        <dbReference type="ARBA" id="ARBA00022679"/>
    </source>
</evidence>
<sequence length="220" mass="22743">MSASVSTVIAQRVARHIEDGEIVNLGIGIPTLVADHLPDGVDVVLQTENGMLGVGPTPAEADVDPNLVNAGKLPVSELAGASYFSSSASFGMIRGGHVDVAILGALQLDGKGRIANWSIPGKPILGVGGAMDLLVGARRVIVATTHVAKDGTPKIVQEASFPLTADRPVDLIVTEHATFAVGDDGLTLIDVAEGSSIEWIEQNTGARFDLAPQLSQEAVR</sequence>
<protein>
    <submittedName>
        <fullName evidence="3">3-oxoacid CoA-transferase subunit B</fullName>
    </submittedName>
</protein>
<accession>A0ABU4HTZ2</accession>
<comment type="caution">
    <text evidence="3">The sequence shown here is derived from an EMBL/GenBank/DDBJ whole genome shotgun (WGS) entry which is preliminary data.</text>
</comment>
<reference evidence="4" key="1">
    <citation type="submission" date="2023-07" db="EMBL/GenBank/DDBJ databases">
        <title>Conexibacter stalactiti sp. nov., isolated from stalactites in a lava cave and emended description of the genus Conexibacter.</title>
        <authorList>
            <person name="Lee S.D."/>
        </authorList>
    </citation>
    <scope>NUCLEOTIDE SEQUENCE [LARGE SCALE GENOMIC DNA]</scope>
    <source>
        <strain evidence="4">KCTC 39840</strain>
    </source>
</reference>
<dbReference type="InterPro" id="IPR004165">
    <property type="entry name" value="CoA_trans_fam_I"/>
</dbReference>
<name>A0ABU4HTZ2_9ACTN</name>
<evidence type="ECO:0000313" key="3">
    <source>
        <dbReference type="EMBL" id="MDW5596781.1"/>
    </source>
</evidence>
<dbReference type="Proteomes" id="UP001284601">
    <property type="component" value="Unassembled WGS sequence"/>
</dbReference>
<dbReference type="InterPro" id="IPR012791">
    <property type="entry name" value="3-oxoacid_CoA-transf_B"/>
</dbReference>
<dbReference type="PANTHER" id="PTHR13707:SF57">
    <property type="entry name" value="SUCCINYL-COA:3-KETOACID COENZYME A TRANSFERASE SUBUNIT B-RELATED"/>
    <property type="match status" value="1"/>
</dbReference>
<keyword evidence="4" id="KW-1185">Reference proteome</keyword>
<dbReference type="EMBL" id="JAWSTH010000065">
    <property type="protein sequence ID" value="MDW5596781.1"/>
    <property type="molecule type" value="Genomic_DNA"/>
</dbReference>
<organism evidence="3 4">
    <name type="scientific">Conexibacter stalactiti</name>
    <dbReference type="NCBI Taxonomy" id="1940611"/>
    <lineage>
        <taxon>Bacteria</taxon>
        <taxon>Bacillati</taxon>
        <taxon>Actinomycetota</taxon>
        <taxon>Thermoleophilia</taxon>
        <taxon>Solirubrobacterales</taxon>
        <taxon>Conexibacteraceae</taxon>
        <taxon>Conexibacter</taxon>
    </lineage>
</organism>
<dbReference type="Gene3D" id="3.40.1080.10">
    <property type="entry name" value="Glutaconate Coenzyme A-transferase"/>
    <property type="match status" value="1"/>
</dbReference>
<proteinExistence type="inferred from homology"/>
<dbReference type="NCBIfam" id="TIGR02428">
    <property type="entry name" value="pcaJ_scoB_fam"/>
    <property type="match status" value="1"/>
</dbReference>
<keyword evidence="2" id="KW-0808">Transferase</keyword>
<gene>
    <name evidence="3" type="ORF">R7226_20715</name>
</gene>
<dbReference type="RefSeq" id="WP_318599218.1">
    <property type="nucleotide sequence ID" value="NZ_JAWSTH010000065.1"/>
</dbReference>
<dbReference type="InterPro" id="IPR037171">
    <property type="entry name" value="NagB/RpiA_transferase-like"/>
</dbReference>
<dbReference type="SMART" id="SM00882">
    <property type="entry name" value="CoA_trans"/>
    <property type="match status" value="1"/>
</dbReference>
<evidence type="ECO:0000256" key="1">
    <source>
        <dbReference type="ARBA" id="ARBA00007047"/>
    </source>
</evidence>
<dbReference type="Pfam" id="PF01144">
    <property type="entry name" value="CoA_trans"/>
    <property type="match status" value="1"/>
</dbReference>
<dbReference type="SUPFAM" id="SSF100950">
    <property type="entry name" value="NagB/RpiA/CoA transferase-like"/>
    <property type="match status" value="1"/>
</dbReference>
<evidence type="ECO:0000313" key="4">
    <source>
        <dbReference type="Proteomes" id="UP001284601"/>
    </source>
</evidence>
<dbReference type="PANTHER" id="PTHR13707">
    <property type="entry name" value="KETOACID-COENZYME A TRANSFERASE"/>
    <property type="match status" value="1"/>
</dbReference>
<comment type="similarity">
    <text evidence="1">Belongs to the 3-oxoacid CoA-transferase subunit B family.</text>
</comment>